<dbReference type="Gene3D" id="1.25.40.10">
    <property type="entry name" value="Tetratricopeptide repeat domain"/>
    <property type="match status" value="1"/>
</dbReference>
<dbReference type="Pfam" id="PF13676">
    <property type="entry name" value="TIR_2"/>
    <property type="match status" value="1"/>
</dbReference>
<evidence type="ECO:0000256" key="3">
    <source>
        <dbReference type="PROSITE-ProRule" id="PRU00339"/>
    </source>
</evidence>
<dbReference type="Pfam" id="PF13181">
    <property type="entry name" value="TPR_8"/>
    <property type="match status" value="1"/>
</dbReference>
<keyword evidence="2 3" id="KW-0802">TPR repeat</keyword>
<dbReference type="AlphaFoldDB" id="A0A1Y6D9L8"/>
<reference evidence="5 6" key="1">
    <citation type="submission" date="2016-12" db="EMBL/GenBank/DDBJ databases">
        <authorList>
            <person name="Song W.-J."/>
            <person name="Kurnit D.M."/>
        </authorList>
    </citation>
    <scope>NUCLEOTIDE SEQUENCE [LARGE SCALE GENOMIC DNA]</scope>
    <source>
        <strain evidence="5 6">175</strain>
    </source>
</reference>
<feature type="repeat" description="TPR" evidence="3">
    <location>
        <begin position="248"/>
        <end position="281"/>
    </location>
</feature>
<evidence type="ECO:0000256" key="1">
    <source>
        <dbReference type="ARBA" id="ARBA00022737"/>
    </source>
</evidence>
<dbReference type="InterPro" id="IPR011990">
    <property type="entry name" value="TPR-like_helical_dom_sf"/>
</dbReference>
<dbReference type="Gene3D" id="3.40.50.10140">
    <property type="entry name" value="Toll/interleukin-1 receptor homology (TIR) domain"/>
    <property type="match status" value="1"/>
</dbReference>
<dbReference type="SUPFAM" id="SSF52200">
    <property type="entry name" value="Toll/Interleukin receptor TIR domain"/>
    <property type="match status" value="1"/>
</dbReference>
<organism evidence="5 6">
    <name type="scientific">Methylomagnum ishizawai</name>
    <dbReference type="NCBI Taxonomy" id="1760988"/>
    <lineage>
        <taxon>Bacteria</taxon>
        <taxon>Pseudomonadati</taxon>
        <taxon>Pseudomonadota</taxon>
        <taxon>Gammaproteobacteria</taxon>
        <taxon>Methylococcales</taxon>
        <taxon>Methylococcaceae</taxon>
        <taxon>Methylomagnum</taxon>
    </lineage>
</organism>
<evidence type="ECO:0000256" key="2">
    <source>
        <dbReference type="ARBA" id="ARBA00022803"/>
    </source>
</evidence>
<dbReference type="InterPro" id="IPR000157">
    <property type="entry name" value="TIR_dom"/>
</dbReference>
<name>A0A1Y6D9L8_9GAMM</name>
<keyword evidence="1" id="KW-0677">Repeat</keyword>
<feature type="domain" description="TIR" evidence="4">
    <location>
        <begin position="2"/>
        <end position="144"/>
    </location>
</feature>
<dbReference type="InterPro" id="IPR019734">
    <property type="entry name" value="TPR_rpt"/>
</dbReference>
<evidence type="ECO:0000313" key="6">
    <source>
        <dbReference type="Proteomes" id="UP000192923"/>
    </source>
</evidence>
<accession>A0A1Y6D9L8</accession>
<protein>
    <submittedName>
        <fullName evidence="5">TPR repeat-containing protein</fullName>
    </submittedName>
</protein>
<dbReference type="SUPFAM" id="SSF48452">
    <property type="entry name" value="TPR-like"/>
    <property type="match status" value="1"/>
</dbReference>
<dbReference type="EMBL" id="FXAM01000001">
    <property type="protein sequence ID" value="SMF96894.1"/>
    <property type="molecule type" value="Genomic_DNA"/>
</dbReference>
<dbReference type="SMART" id="SM00255">
    <property type="entry name" value="TIR"/>
    <property type="match status" value="1"/>
</dbReference>
<dbReference type="RefSeq" id="WP_254899488.1">
    <property type="nucleotide sequence ID" value="NZ_FXAM01000001.1"/>
</dbReference>
<keyword evidence="6" id="KW-1185">Reference proteome</keyword>
<dbReference type="GO" id="GO:0007165">
    <property type="term" value="P:signal transduction"/>
    <property type="evidence" value="ECO:0007669"/>
    <property type="project" value="InterPro"/>
</dbReference>
<dbReference type="PROSITE" id="PS50005">
    <property type="entry name" value="TPR"/>
    <property type="match status" value="1"/>
</dbReference>
<dbReference type="InterPro" id="IPR035897">
    <property type="entry name" value="Toll_tir_struct_dom_sf"/>
</dbReference>
<dbReference type="Pfam" id="PF07719">
    <property type="entry name" value="TPR_2"/>
    <property type="match status" value="1"/>
</dbReference>
<sequence length="444" mass="50477">MRPLKLFISYAHEDDARREELCKHLTQMKREGLIDPWHDRDITGGKAWAGEIDANLEAADLVLLLISVDFLNSDYCIDVELKRALERHAERQARVVPIILRRCDWQSASFAKLHALPKDGEPLERWPTADTFFTEVARELRRIVGELRSCRIQVDDTGFAGPNENRKPGFPRPGSQAGTWEQARQWLKSHPLKIAAAFVFALAVWGWLAGTDWLLREGDRLYHDPLPEQRARATDYYEGALRLNPFLAEAHFRLGVLSDQAGNPESALTHYRRAVELETPAPPEYYSNLAYEYLALGEYGKAIEIYGRIEGYPLAALESAKAHWALGQPRPARDDQAQAIRWLKADNADHYRDPWYFTTADGGKGIRLIKAEDKRCYARLAFAASLFLDGQEADAAQAMLQTGCPDDAADMKDVVADDLQRYAETVPDLRERSRAFRQRYLAHS</sequence>
<dbReference type="SMART" id="SM00028">
    <property type="entry name" value="TPR"/>
    <property type="match status" value="2"/>
</dbReference>
<evidence type="ECO:0000259" key="4">
    <source>
        <dbReference type="PROSITE" id="PS50104"/>
    </source>
</evidence>
<proteinExistence type="predicted"/>
<dbReference type="InterPro" id="IPR013105">
    <property type="entry name" value="TPR_2"/>
</dbReference>
<evidence type="ECO:0000313" key="5">
    <source>
        <dbReference type="EMBL" id="SMF96894.1"/>
    </source>
</evidence>
<dbReference type="PROSITE" id="PS50104">
    <property type="entry name" value="TIR"/>
    <property type="match status" value="1"/>
</dbReference>
<dbReference type="Proteomes" id="UP000192923">
    <property type="component" value="Unassembled WGS sequence"/>
</dbReference>
<gene>
    <name evidence="5" type="ORF">SAMN02949497_4308</name>
</gene>
<dbReference type="STRING" id="1760988.SAMN02949497_4308"/>